<dbReference type="InterPro" id="IPR035974">
    <property type="entry name" value="Rap/Ran-GAP_sf"/>
</dbReference>
<organism evidence="4 5">
    <name type="scientific">Choanephora cucurbitarum</name>
    <dbReference type="NCBI Taxonomy" id="101091"/>
    <lineage>
        <taxon>Eukaryota</taxon>
        <taxon>Fungi</taxon>
        <taxon>Fungi incertae sedis</taxon>
        <taxon>Mucoromycota</taxon>
        <taxon>Mucoromycotina</taxon>
        <taxon>Mucoromycetes</taxon>
        <taxon>Mucorales</taxon>
        <taxon>Mucorineae</taxon>
        <taxon>Choanephoraceae</taxon>
        <taxon>Choanephoroideae</taxon>
        <taxon>Choanephora</taxon>
    </lineage>
</organism>
<dbReference type="SUPFAM" id="SSF111347">
    <property type="entry name" value="Rap/Ran-GAP"/>
    <property type="match status" value="1"/>
</dbReference>
<name>A0A1C7NDB1_9FUNG</name>
<feature type="region of interest" description="Disordered" evidence="2">
    <location>
        <begin position="91"/>
        <end position="111"/>
    </location>
</feature>
<keyword evidence="5" id="KW-1185">Reference proteome</keyword>
<evidence type="ECO:0000256" key="2">
    <source>
        <dbReference type="SAM" id="MobiDB-lite"/>
    </source>
</evidence>
<feature type="compositionally biased region" description="Polar residues" evidence="2">
    <location>
        <begin position="92"/>
        <end position="109"/>
    </location>
</feature>
<dbReference type="Pfam" id="PF02145">
    <property type="entry name" value="Rap_GAP"/>
    <property type="match status" value="1"/>
</dbReference>
<feature type="region of interest" description="Disordered" evidence="2">
    <location>
        <begin position="677"/>
        <end position="712"/>
    </location>
</feature>
<dbReference type="InParanoid" id="A0A1C7NDB1"/>
<protein>
    <submittedName>
        <fullName evidence="4">Signal-induced proliferation-associated 1-like protein 1</fullName>
    </submittedName>
</protein>
<evidence type="ECO:0000313" key="4">
    <source>
        <dbReference type="EMBL" id="OBZ86749.1"/>
    </source>
</evidence>
<gene>
    <name evidence="4" type="primary">SIPA1L1</name>
    <name evidence="4" type="ORF">A0J61_05204</name>
</gene>
<dbReference type="PROSITE" id="PS50085">
    <property type="entry name" value="RAPGAP"/>
    <property type="match status" value="1"/>
</dbReference>
<feature type="compositionally biased region" description="Low complexity" evidence="2">
    <location>
        <begin position="696"/>
        <end position="711"/>
    </location>
</feature>
<dbReference type="GO" id="GO:0005737">
    <property type="term" value="C:cytoplasm"/>
    <property type="evidence" value="ECO:0007669"/>
    <property type="project" value="TreeGrafter"/>
</dbReference>
<dbReference type="OrthoDB" id="2499658at2759"/>
<evidence type="ECO:0000256" key="1">
    <source>
        <dbReference type="ARBA" id="ARBA00022468"/>
    </source>
</evidence>
<comment type="caution">
    <text evidence="4">The sequence shown here is derived from an EMBL/GenBank/DDBJ whole genome shotgun (WGS) entry which is preliminary data.</text>
</comment>
<dbReference type="GO" id="GO:0051056">
    <property type="term" value="P:regulation of small GTPase mediated signal transduction"/>
    <property type="evidence" value="ECO:0007669"/>
    <property type="project" value="InterPro"/>
</dbReference>
<dbReference type="PANTHER" id="PTHR15711:SF22">
    <property type="entry name" value="RAP-GAP DOMAIN-CONTAINING PROTEIN"/>
    <property type="match status" value="1"/>
</dbReference>
<dbReference type="STRING" id="101091.A0A1C7NDB1"/>
<dbReference type="EMBL" id="LUGH01000275">
    <property type="protein sequence ID" value="OBZ86749.1"/>
    <property type="molecule type" value="Genomic_DNA"/>
</dbReference>
<proteinExistence type="predicted"/>
<evidence type="ECO:0000259" key="3">
    <source>
        <dbReference type="PROSITE" id="PS50085"/>
    </source>
</evidence>
<accession>A0A1C7NDB1</accession>
<keyword evidence="1" id="KW-0343">GTPase activation</keyword>
<feature type="domain" description="Rap-GAP" evidence="3">
    <location>
        <begin position="453"/>
        <end position="670"/>
    </location>
</feature>
<dbReference type="GO" id="GO:0005096">
    <property type="term" value="F:GTPase activator activity"/>
    <property type="evidence" value="ECO:0007669"/>
    <property type="project" value="UniProtKB-KW"/>
</dbReference>
<evidence type="ECO:0000313" key="5">
    <source>
        <dbReference type="Proteomes" id="UP000093000"/>
    </source>
</evidence>
<reference evidence="4 5" key="1">
    <citation type="submission" date="2016-03" db="EMBL/GenBank/DDBJ databases">
        <title>Choanephora cucurbitarum.</title>
        <authorList>
            <person name="Min B."/>
            <person name="Park H."/>
            <person name="Park J.-H."/>
            <person name="Shin H.-D."/>
            <person name="Choi I.-G."/>
        </authorList>
    </citation>
    <scope>NUCLEOTIDE SEQUENCE [LARGE SCALE GENOMIC DNA]</scope>
    <source>
        <strain evidence="4 5">KUS-F28377</strain>
    </source>
</reference>
<dbReference type="PANTHER" id="PTHR15711">
    <property type="entry name" value="RAP GTPASE-ACTIVATING PROTEIN"/>
    <property type="match status" value="1"/>
</dbReference>
<dbReference type="AlphaFoldDB" id="A0A1C7NDB1"/>
<dbReference type="InterPro" id="IPR050989">
    <property type="entry name" value="Rap1_Ran_GAP"/>
</dbReference>
<sequence>MDYGTKRDDASIYSTTSTTSSVFSTASKISRFPSAVKSSVKYLVRRNKHKEDHESLGSKIKRTTIQLNPFRKQDTTHHEIIPTPYYTTHTTLQSKPTISRQNSTKVTSRPTDKQDDFDFLLLESDSKSEKMVAKKREEPWMRQRAKSCQENNTPMLHQLATKGSSTKIVVDLPQNAGPVPYKANHKPLDLPLFQGLVTTTLTTLHTRLTNECDRIIAMTLWANSNPTSNEVSPKEHLLSIISDLYKMSSMIHWQHRQKEDQVKQNIQQLEKMTQDELNLILVKDSVAIAKQIMNECICQYYGTVEKAIVIPTKGYRIEGINKYGDLNSIQIMPKNSIDYTQSPIDHKDTEAQWYRTHFMNQPDALHLFGYDQDKEPVLISIKREPETEDHPNQFRTIYRTQKYPDQRKVWTDTDLWHLSLKEMVEKVASEVSLDQFSELKGEQMMASGLQDELVRLDENSLHTKYKFGVLLVKEGQTKEEEWFSNENDSEAFHEFLDIIGRRIELQGYTGWAAGLDTKGGDSGEFSYINEWNENSLAYHVSTLIPSKAGDRQQIQRKRHIGNDIVCLVFVEGNQPFNPTAIKSQFLHVFIIVHKEILKNKTHVWRVEVVSIEDVPTFGPPLPSQSAVFFDKKELEGFLVAKLVNAEYAAFKSPKFAIPMNRAREGILSNLVEKGISETEQPKEEVEEEIKQHRKSASTSSQGSLSPSPSKSNVIREFSENIVNLAEEEAHKI</sequence>
<dbReference type="Gene3D" id="3.40.50.11210">
    <property type="entry name" value="Rap/Ran-GAP"/>
    <property type="match status" value="1"/>
</dbReference>
<dbReference type="Proteomes" id="UP000093000">
    <property type="component" value="Unassembled WGS sequence"/>
</dbReference>
<dbReference type="InterPro" id="IPR000331">
    <property type="entry name" value="Rap/Ran_GAP_dom"/>
</dbReference>